<feature type="compositionally biased region" description="Polar residues" evidence="1">
    <location>
        <begin position="484"/>
        <end position="512"/>
    </location>
</feature>
<accession>A0A8S3SSA9</accession>
<evidence type="ECO:0000313" key="3">
    <source>
        <dbReference type="Proteomes" id="UP000683360"/>
    </source>
</evidence>
<dbReference type="EMBL" id="CAJPWZ010001813">
    <property type="protein sequence ID" value="CAG2224675.1"/>
    <property type="molecule type" value="Genomic_DNA"/>
</dbReference>
<sequence length="633" mass="71898">MDTAKQEFPKRDFIVILKENEKNPYPHKKHACAEETTSSCGSNFLPKLPPKKKYIMTMDRSECARPKDKPFLFMQKHHKVTFGNMDSRSPFMANIKYPVLSSHPKFGSNHMVLEEKSPFEIYGTDKPTKEHIREHEERVQERVLGVLDFHSPALKDDWKLSFKGDPISRGINANWHGRFVDALKLSQNGDHVKKDSKVKFGGNPSYAPGKAEVRFAEKSYNEKYVYTPRASGHYIERSFNPRTQIQTKNRTSDRKYVENSFNPHYHNRKPHFTMKDQGYYDKVVFDPSEKFNVRYLPPIKRTGKYADVASKVQSFANMDHEPGGGSKIYPTYEVKWNTDVKARSLSHFENKRFLKTETGSLEISDSFSQATDKQSQLDLDSFMNADMENAFSSVQSVQGNQSTADANSIDLSIANSQRETLSISSPRLSTKTNNIYKRSSIYSSKSRSSRVTTQVPKLHDIQSRGNSHLGSKVLASHVNVSDGNLSIDGSQTNTQTQDASLSKNDDMNNISSHVEEASENWTNDHNDNNPSHGNADDDVKTESDDVKTESDVASLPKFQIFQGTSYSNTSSMNSRSPISRCQKQKTSESQNSATTTNYRTKPFNMTSNEFTKKPAARRNFTTKREHIKVTESI</sequence>
<feature type="region of interest" description="Disordered" evidence="1">
    <location>
        <begin position="565"/>
        <end position="606"/>
    </location>
</feature>
<feature type="compositionally biased region" description="Basic and acidic residues" evidence="1">
    <location>
        <begin position="534"/>
        <end position="550"/>
    </location>
</feature>
<organism evidence="2 3">
    <name type="scientific">Mytilus edulis</name>
    <name type="common">Blue mussel</name>
    <dbReference type="NCBI Taxonomy" id="6550"/>
    <lineage>
        <taxon>Eukaryota</taxon>
        <taxon>Metazoa</taxon>
        <taxon>Spiralia</taxon>
        <taxon>Lophotrochozoa</taxon>
        <taxon>Mollusca</taxon>
        <taxon>Bivalvia</taxon>
        <taxon>Autobranchia</taxon>
        <taxon>Pteriomorphia</taxon>
        <taxon>Mytilida</taxon>
        <taxon>Mytiloidea</taxon>
        <taxon>Mytilidae</taxon>
        <taxon>Mytilinae</taxon>
        <taxon>Mytilus</taxon>
    </lineage>
</organism>
<dbReference type="Proteomes" id="UP000683360">
    <property type="component" value="Unassembled WGS sequence"/>
</dbReference>
<evidence type="ECO:0000313" key="2">
    <source>
        <dbReference type="EMBL" id="CAG2224675.1"/>
    </source>
</evidence>
<feature type="compositionally biased region" description="Polar residues" evidence="1">
    <location>
        <begin position="587"/>
        <end position="606"/>
    </location>
</feature>
<comment type="caution">
    <text evidence="2">The sequence shown here is derived from an EMBL/GenBank/DDBJ whole genome shotgun (WGS) entry which is preliminary data.</text>
</comment>
<protein>
    <submittedName>
        <fullName evidence="2">Uncharacterized protein</fullName>
    </submittedName>
</protein>
<feature type="compositionally biased region" description="Low complexity" evidence="1">
    <location>
        <begin position="565"/>
        <end position="580"/>
    </location>
</feature>
<dbReference type="OrthoDB" id="6436988at2759"/>
<reference evidence="2" key="1">
    <citation type="submission" date="2021-03" db="EMBL/GenBank/DDBJ databases">
        <authorList>
            <person name="Bekaert M."/>
        </authorList>
    </citation>
    <scope>NUCLEOTIDE SEQUENCE</scope>
</reference>
<gene>
    <name evidence="2" type="ORF">MEDL_37855</name>
</gene>
<name>A0A8S3SSA9_MYTED</name>
<feature type="region of interest" description="Disordered" evidence="1">
    <location>
        <begin position="484"/>
        <end position="551"/>
    </location>
</feature>
<proteinExistence type="predicted"/>
<dbReference type="AlphaFoldDB" id="A0A8S3SSA9"/>
<keyword evidence="3" id="KW-1185">Reference proteome</keyword>
<evidence type="ECO:0000256" key="1">
    <source>
        <dbReference type="SAM" id="MobiDB-lite"/>
    </source>
</evidence>
<feature type="region of interest" description="Disordered" evidence="1">
    <location>
        <begin position="439"/>
        <end position="469"/>
    </location>
</feature>